<evidence type="ECO:0000313" key="5">
    <source>
        <dbReference type="Proteomes" id="UP000503540"/>
    </source>
</evidence>
<dbReference type="PANTHER" id="PTHR31302:SF31">
    <property type="entry name" value="PHOSPHODIESTERASE YAEI"/>
    <property type="match status" value="1"/>
</dbReference>
<dbReference type="Pfam" id="PF00149">
    <property type="entry name" value="Metallophos"/>
    <property type="match status" value="1"/>
</dbReference>
<keyword evidence="1" id="KW-0479">Metal-binding</keyword>
<dbReference type="InterPro" id="IPR029052">
    <property type="entry name" value="Metallo-depent_PP-like"/>
</dbReference>
<dbReference type="KEGG" id="nah:F5544_28275"/>
<dbReference type="AlphaFoldDB" id="A0A6G9YJZ4"/>
<reference evidence="4 5" key="1">
    <citation type="journal article" date="2019" name="ACS Chem. Biol.">
        <title>Identification and Mobilization of a Cryptic Antibiotic Biosynthesis Gene Locus from a Human-Pathogenic Nocardia Isolate.</title>
        <authorList>
            <person name="Herisse M."/>
            <person name="Ishida K."/>
            <person name="Porter J.L."/>
            <person name="Howden B."/>
            <person name="Hertweck C."/>
            <person name="Stinear T.P."/>
            <person name="Pidot S.J."/>
        </authorList>
    </citation>
    <scope>NUCLEOTIDE SEQUENCE [LARGE SCALE GENOMIC DNA]</scope>
    <source>
        <strain evidence="4 5">AUSMDU00012717</strain>
    </source>
</reference>
<dbReference type="CDD" id="cd00838">
    <property type="entry name" value="MPP_superfamily"/>
    <property type="match status" value="1"/>
</dbReference>
<dbReference type="RefSeq" id="WP_167476039.1">
    <property type="nucleotide sequence ID" value="NZ_CP046172.1"/>
</dbReference>
<feature type="domain" description="Calcineurin-like phosphoesterase" evidence="3">
    <location>
        <begin position="10"/>
        <end position="214"/>
    </location>
</feature>
<dbReference type="GO" id="GO:0046872">
    <property type="term" value="F:metal ion binding"/>
    <property type="evidence" value="ECO:0007669"/>
    <property type="project" value="UniProtKB-KW"/>
</dbReference>
<dbReference type="Gene3D" id="3.60.21.10">
    <property type="match status" value="1"/>
</dbReference>
<evidence type="ECO:0000256" key="2">
    <source>
        <dbReference type="ARBA" id="ARBA00022801"/>
    </source>
</evidence>
<evidence type="ECO:0000256" key="1">
    <source>
        <dbReference type="ARBA" id="ARBA00022723"/>
    </source>
</evidence>
<keyword evidence="5" id="KW-1185">Reference proteome</keyword>
<dbReference type="PANTHER" id="PTHR31302">
    <property type="entry name" value="TRANSMEMBRANE PROTEIN WITH METALLOPHOSPHOESTERASE DOMAIN-RELATED"/>
    <property type="match status" value="1"/>
</dbReference>
<sequence>MSSDNAGSAIRIAAVADLHLRTAVAGRFRPAFLRLAEYADILLLAGDLTEGGTLRQADLLCAEIADLPVPVVGVLGNHDHDRRLGYRIATMLGGIGVHMLDGAAVTLPVRGTVVGIAGVQGGGGGFPGYPGTPDDGSLEHRARMRRGPVDAGRLHQALETLDCEIRVALTHFAPSLDTIVGEPPKIYPGLGCRELGDAVDAGGAVLAIHGHAHAGTEFGVTAGGVPVRNVAYPVLRREYAVYEVRAGGQVTVTP</sequence>
<dbReference type="SUPFAM" id="SSF56300">
    <property type="entry name" value="Metallo-dependent phosphatases"/>
    <property type="match status" value="1"/>
</dbReference>
<dbReference type="GO" id="GO:0008758">
    <property type="term" value="F:UDP-2,3-diacylglucosamine hydrolase activity"/>
    <property type="evidence" value="ECO:0007669"/>
    <property type="project" value="TreeGrafter"/>
</dbReference>
<accession>A0A6G9YJZ4</accession>
<dbReference type="GO" id="GO:0016020">
    <property type="term" value="C:membrane"/>
    <property type="evidence" value="ECO:0007669"/>
    <property type="project" value="GOC"/>
</dbReference>
<name>A0A6G9YJZ4_9NOCA</name>
<dbReference type="InterPro" id="IPR051158">
    <property type="entry name" value="Metallophosphoesterase_sf"/>
</dbReference>
<dbReference type="Proteomes" id="UP000503540">
    <property type="component" value="Chromosome"/>
</dbReference>
<evidence type="ECO:0000313" key="4">
    <source>
        <dbReference type="EMBL" id="QIS13508.1"/>
    </source>
</evidence>
<keyword evidence="2" id="KW-0378">Hydrolase</keyword>
<gene>
    <name evidence="4" type="ORF">F5544_28275</name>
</gene>
<organism evidence="4 5">
    <name type="scientific">Nocardia arthritidis</name>
    <dbReference type="NCBI Taxonomy" id="228602"/>
    <lineage>
        <taxon>Bacteria</taxon>
        <taxon>Bacillati</taxon>
        <taxon>Actinomycetota</taxon>
        <taxon>Actinomycetes</taxon>
        <taxon>Mycobacteriales</taxon>
        <taxon>Nocardiaceae</taxon>
        <taxon>Nocardia</taxon>
    </lineage>
</organism>
<dbReference type="InterPro" id="IPR004843">
    <property type="entry name" value="Calcineurin-like_PHP"/>
</dbReference>
<protein>
    <submittedName>
        <fullName evidence="4">Metallophosphoesterase</fullName>
    </submittedName>
</protein>
<dbReference type="GO" id="GO:0009245">
    <property type="term" value="P:lipid A biosynthetic process"/>
    <property type="evidence" value="ECO:0007669"/>
    <property type="project" value="TreeGrafter"/>
</dbReference>
<dbReference type="EMBL" id="CP046172">
    <property type="protein sequence ID" value="QIS13508.1"/>
    <property type="molecule type" value="Genomic_DNA"/>
</dbReference>
<evidence type="ECO:0000259" key="3">
    <source>
        <dbReference type="Pfam" id="PF00149"/>
    </source>
</evidence>
<proteinExistence type="predicted"/>